<dbReference type="Gene3D" id="3.40.50.150">
    <property type="entry name" value="Vaccinia Virus protein VP39"/>
    <property type="match status" value="1"/>
</dbReference>
<name>A0AB38TLC9_BURGA</name>
<dbReference type="RefSeq" id="WP_105850116.1">
    <property type="nucleotide sequence ID" value="NZ_CADEQD010000001.1"/>
</dbReference>
<keyword evidence="1" id="KW-0808">Transferase</keyword>
<dbReference type="AlphaFoldDB" id="A0AB38TLC9"/>
<dbReference type="Proteomes" id="UP001059745">
    <property type="component" value="Chromosome 1"/>
</dbReference>
<evidence type="ECO:0000313" key="2">
    <source>
        <dbReference type="Proteomes" id="UP001059745"/>
    </source>
</evidence>
<reference evidence="1" key="1">
    <citation type="submission" date="2022-09" db="EMBL/GenBank/DDBJ databases">
        <title>Genomic of Burkholderia gladioli.</title>
        <authorList>
            <person name="Wu H."/>
        </authorList>
    </citation>
    <scope>NUCLEOTIDE SEQUENCE</scope>
    <source>
        <strain evidence="1">ZN-S4</strain>
    </source>
</reference>
<evidence type="ECO:0000313" key="1">
    <source>
        <dbReference type="EMBL" id="UWX69152.1"/>
    </source>
</evidence>
<dbReference type="GO" id="GO:0032259">
    <property type="term" value="P:methylation"/>
    <property type="evidence" value="ECO:0007669"/>
    <property type="project" value="UniProtKB-KW"/>
</dbReference>
<sequence length="284" mass="32409">MSDNRDGAHGCIICQSETHFFFSKDYPTYPGSPFSETLTVDFWKCGACGFVISKTHQEMTESQWSQLNSSWHHAFENNIEARVTNQPPYADQALALTLLGKNDIIKIDDALDYAAGYGTFSKCLKKYFGTEISIFDRYVHDSAPDLSYVGESELRQYQLVVNSAMFEHVLDRAGLDAVDELVASDGVLMLHTVVCERIPQDPNWFYINTMVHTALHTNKSMSILMEQWGYAASVYSPQAKCWYLFKNGYPHLDSLEAKIAGINRELQTTYFHYKKGFVDYWKGF</sequence>
<gene>
    <name evidence="1" type="ORF">NYZ96_13085</name>
</gene>
<protein>
    <submittedName>
        <fullName evidence="1">Class I SAM-dependent methyltransferase</fullName>
    </submittedName>
</protein>
<proteinExistence type="predicted"/>
<dbReference type="GO" id="GO:0008168">
    <property type="term" value="F:methyltransferase activity"/>
    <property type="evidence" value="ECO:0007669"/>
    <property type="project" value="UniProtKB-KW"/>
</dbReference>
<dbReference type="EMBL" id="CP104214">
    <property type="protein sequence ID" value="UWX69152.1"/>
    <property type="molecule type" value="Genomic_DNA"/>
</dbReference>
<dbReference type="InterPro" id="IPR029063">
    <property type="entry name" value="SAM-dependent_MTases_sf"/>
</dbReference>
<organism evidence="1 2">
    <name type="scientific">Burkholderia gladioli</name>
    <name type="common">Pseudomonas marginata</name>
    <name type="synonym">Phytomonas marginata</name>
    <dbReference type="NCBI Taxonomy" id="28095"/>
    <lineage>
        <taxon>Bacteria</taxon>
        <taxon>Pseudomonadati</taxon>
        <taxon>Pseudomonadota</taxon>
        <taxon>Betaproteobacteria</taxon>
        <taxon>Burkholderiales</taxon>
        <taxon>Burkholderiaceae</taxon>
        <taxon>Burkholderia</taxon>
    </lineage>
</organism>
<dbReference type="SUPFAM" id="SSF53335">
    <property type="entry name" value="S-adenosyl-L-methionine-dependent methyltransferases"/>
    <property type="match status" value="1"/>
</dbReference>
<accession>A0AB38TLC9</accession>
<keyword evidence="1" id="KW-0489">Methyltransferase</keyword>